<dbReference type="EMBL" id="VDGH01000007">
    <property type="protein sequence ID" value="TQR12491.1"/>
    <property type="molecule type" value="Genomic_DNA"/>
</dbReference>
<protein>
    <submittedName>
        <fullName evidence="2">Polyphosphate polymerase domain-containing protein</fullName>
    </submittedName>
</protein>
<name>A0A544T4X3_9BACI</name>
<keyword evidence="3" id="KW-1185">Reference proteome</keyword>
<evidence type="ECO:0000313" key="3">
    <source>
        <dbReference type="Proteomes" id="UP000317316"/>
    </source>
</evidence>
<dbReference type="Pfam" id="PF09359">
    <property type="entry name" value="VTC"/>
    <property type="match status" value="1"/>
</dbReference>
<dbReference type="InterPro" id="IPR018966">
    <property type="entry name" value="VTC_domain"/>
</dbReference>
<evidence type="ECO:0000313" key="2">
    <source>
        <dbReference type="EMBL" id="TQR12491.1"/>
    </source>
</evidence>
<dbReference type="GO" id="GO:0006799">
    <property type="term" value="P:polyphosphate biosynthetic process"/>
    <property type="evidence" value="ECO:0007669"/>
    <property type="project" value="UniProtKB-ARBA"/>
</dbReference>
<dbReference type="InterPro" id="IPR042267">
    <property type="entry name" value="VTC_sf"/>
</dbReference>
<proteinExistence type="predicted"/>
<comment type="caution">
    <text evidence="2">The sequence shown here is derived from an EMBL/GenBank/DDBJ whole genome shotgun (WGS) entry which is preliminary data.</text>
</comment>
<organism evidence="2 3">
    <name type="scientific">Psychrobacillus lasiicapitis</name>
    <dbReference type="NCBI Taxonomy" id="1636719"/>
    <lineage>
        <taxon>Bacteria</taxon>
        <taxon>Bacillati</taxon>
        <taxon>Bacillota</taxon>
        <taxon>Bacilli</taxon>
        <taxon>Bacillales</taxon>
        <taxon>Bacillaceae</taxon>
        <taxon>Psychrobacillus</taxon>
    </lineage>
</organism>
<dbReference type="RefSeq" id="WP_142539271.1">
    <property type="nucleotide sequence ID" value="NZ_BMIE01000006.1"/>
</dbReference>
<dbReference type="Proteomes" id="UP000317316">
    <property type="component" value="Unassembled WGS sequence"/>
</dbReference>
<gene>
    <name evidence="2" type="ORF">FG382_12755</name>
</gene>
<dbReference type="CDD" id="cd07750">
    <property type="entry name" value="PolyPPase_VTC_like"/>
    <property type="match status" value="1"/>
</dbReference>
<accession>A0A544T4X3</accession>
<dbReference type="AlphaFoldDB" id="A0A544T4X3"/>
<dbReference type="OrthoDB" id="9784042at2"/>
<evidence type="ECO:0000259" key="1">
    <source>
        <dbReference type="Pfam" id="PF09359"/>
    </source>
</evidence>
<reference evidence="2 3" key="1">
    <citation type="submission" date="2019-05" db="EMBL/GenBank/DDBJ databases">
        <title>Psychrobacillus vulpis sp. nov., a new species isolated from feces of a red fox that inhabits in The Tablas de Daimiel Natural Park, Albacete, Spain.</title>
        <authorList>
            <person name="Rodriguez M."/>
            <person name="Reina J.C."/>
            <person name="Bejar V."/>
            <person name="Llamas I."/>
        </authorList>
    </citation>
    <scope>NUCLEOTIDE SEQUENCE [LARGE SCALE GENOMIC DNA]</scope>
    <source>
        <strain evidence="2 3">NEAU-3TGS17</strain>
    </source>
</reference>
<sequence>MPIHTSFNPNGRQELKYGITYIDYMLLKNRLKYVMSLDTHSGPTGKYLIRSCYFDNFENKVMNEKKEGYLTRDKYRVRIYGKSDGIINLERKSKRNNLTFKSKCNMTRSEFEKIRIGDIQWMEKDNRPLICDLYSEMTRNLIKPMAVVDYEREAYVYLYGNVRVTFDSKVQTSIRNTDMFNKHLPMVDVLDPTEVILEVKFDEYLPDVVKMMLQGIHTKHEAYSKYQLSRMYI</sequence>
<feature type="domain" description="VTC" evidence="1">
    <location>
        <begin position="12"/>
        <end position="228"/>
    </location>
</feature>
<dbReference type="Gene3D" id="3.20.100.30">
    <property type="entry name" value="VTC, catalytic tunnel domain"/>
    <property type="match status" value="1"/>
</dbReference>